<evidence type="ECO:0000256" key="4">
    <source>
        <dbReference type="ARBA" id="ARBA00022723"/>
    </source>
</evidence>
<dbReference type="SUPFAM" id="SSF50324">
    <property type="entry name" value="Inorganic pyrophosphatase"/>
    <property type="match status" value="1"/>
</dbReference>
<dbReference type="Pfam" id="PF00719">
    <property type="entry name" value="Pyrophosphatase"/>
    <property type="match status" value="1"/>
</dbReference>
<reference evidence="7 8" key="1">
    <citation type="submission" date="2024-08" db="EMBL/GenBank/DDBJ databases">
        <authorList>
            <person name="Cucini C."/>
            <person name="Frati F."/>
        </authorList>
    </citation>
    <scope>NUCLEOTIDE SEQUENCE [LARGE SCALE GENOMIC DNA]</scope>
</reference>
<dbReference type="InterPro" id="IPR036649">
    <property type="entry name" value="Pyrophosphatase_sf"/>
</dbReference>
<evidence type="ECO:0000256" key="1">
    <source>
        <dbReference type="ARBA" id="ARBA00001946"/>
    </source>
</evidence>
<organism evidence="7 8">
    <name type="scientific">Orchesella dallaii</name>
    <dbReference type="NCBI Taxonomy" id="48710"/>
    <lineage>
        <taxon>Eukaryota</taxon>
        <taxon>Metazoa</taxon>
        <taxon>Ecdysozoa</taxon>
        <taxon>Arthropoda</taxon>
        <taxon>Hexapoda</taxon>
        <taxon>Collembola</taxon>
        <taxon>Entomobryomorpha</taxon>
        <taxon>Entomobryoidea</taxon>
        <taxon>Orchesellidae</taxon>
        <taxon>Orchesellinae</taxon>
        <taxon>Orchesella</taxon>
    </lineage>
</organism>
<gene>
    <name evidence="7" type="ORF">ODALV1_LOCUS16443</name>
</gene>
<keyword evidence="8" id="KW-1185">Reference proteome</keyword>
<proteinExistence type="inferred from homology"/>
<keyword evidence="6" id="KW-0460">Magnesium</keyword>
<evidence type="ECO:0000256" key="6">
    <source>
        <dbReference type="ARBA" id="ARBA00022842"/>
    </source>
</evidence>
<comment type="caution">
    <text evidence="7">The sequence shown here is derived from an EMBL/GenBank/DDBJ whole genome shotgun (WGS) entry which is preliminary data.</text>
</comment>
<comment type="similarity">
    <text evidence="2">Belongs to the PPase family.</text>
</comment>
<dbReference type="CDD" id="cd00412">
    <property type="entry name" value="pyrophosphatase"/>
    <property type="match status" value="1"/>
</dbReference>
<dbReference type="EC" id="3.6.1.1" evidence="3"/>
<evidence type="ECO:0000313" key="8">
    <source>
        <dbReference type="Proteomes" id="UP001642540"/>
    </source>
</evidence>
<dbReference type="Proteomes" id="UP001642540">
    <property type="component" value="Unassembled WGS sequence"/>
</dbReference>
<dbReference type="PROSITE" id="PS00387">
    <property type="entry name" value="PPASE"/>
    <property type="match status" value="1"/>
</dbReference>
<accession>A0ABP1R2L4</accession>
<evidence type="ECO:0000256" key="5">
    <source>
        <dbReference type="ARBA" id="ARBA00022801"/>
    </source>
</evidence>
<dbReference type="EMBL" id="CAXLJM020000049">
    <property type="protein sequence ID" value="CAL8114382.1"/>
    <property type="molecule type" value="Genomic_DNA"/>
</dbReference>
<keyword evidence="4" id="KW-0479">Metal-binding</keyword>
<dbReference type="Gene3D" id="3.90.80.10">
    <property type="entry name" value="Inorganic pyrophosphatase"/>
    <property type="match status" value="1"/>
</dbReference>
<evidence type="ECO:0000256" key="3">
    <source>
        <dbReference type="ARBA" id="ARBA00012146"/>
    </source>
</evidence>
<dbReference type="InterPro" id="IPR008162">
    <property type="entry name" value="Pyrophosphatase"/>
</dbReference>
<protein>
    <recommendedName>
        <fullName evidence="3">inorganic diphosphatase</fullName>
        <ecNumber evidence="3">3.6.1.1</ecNumber>
    </recommendedName>
</protein>
<evidence type="ECO:0000256" key="2">
    <source>
        <dbReference type="ARBA" id="ARBA00006220"/>
    </source>
</evidence>
<keyword evidence="5" id="KW-0378">Hydrolase</keyword>
<comment type="cofactor">
    <cofactor evidence="1">
        <name>Mg(2+)</name>
        <dbReference type="ChEBI" id="CHEBI:18420"/>
    </cofactor>
</comment>
<evidence type="ECO:0000313" key="7">
    <source>
        <dbReference type="EMBL" id="CAL8114382.1"/>
    </source>
</evidence>
<sequence length="401" mass="45128">MLSRLKQPFISAIRQSSVPNSSINCLSVLSNNLRHRQNSIFSSSLSEYRSVSTGNSTLCQKTRELKDVFACRCGTFHTRLFRQLTTTGHPVHFSTNIGESPDPKRRKMTSITTVQRGSLNKLDYRIYYRNENGPISPFHDIPLRVAAGTNIFNMVVEVPRWTNAKMEIATKEPLNPIKQDIKKGQLRYVANCFPHHGYIWNYGALPQTWENPNNVDESTNCKGDNDPVDVCEIGGRIQPRGAVVQVKILGCFALIDEGETDWKLLAVDVNDPMADKLNDINDIEKLMPGYLRATVEWFRIYKIPDGKPENQFAFNGEPKNAAFALNVIEETHKFWQELSDKRVNNDGEIALERTTDSNSPFNMNATDAEAIVNGNPEAGPAGPVDPFVDKWHYITVNPNGS</sequence>
<name>A0ABP1R2L4_9HEXA</name>
<dbReference type="PANTHER" id="PTHR10286">
    <property type="entry name" value="INORGANIC PYROPHOSPHATASE"/>
    <property type="match status" value="1"/>
</dbReference>